<feature type="transmembrane region" description="Helical" evidence="6">
    <location>
        <begin position="400"/>
        <end position="431"/>
    </location>
</feature>
<keyword evidence="4 6" id="KW-0472">Membrane</keyword>
<comment type="subcellular location">
    <subcellularLocation>
        <location evidence="1">Membrane</location>
        <topology evidence="1">Multi-pass membrane protein</topology>
    </subcellularLocation>
</comment>
<name>A0A2T7G4V7_9RHOB</name>
<dbReference type="RefSeq" id="WP_108692797.1">
    <property type="nucleotide sequence ID" value="NZ_QCYH01000008.1"/>
</dbReference>
<evidence type="ECO:0000256" key="3">
    <source>
        <dbReference type="ARBA" id="ARBA00022989"/>
    </source>
</evidence>
<dbReference type="PANTHER" id="PTHR11814">
    <property type="entry name" value="SULFATE TRANSPORTER"/>
    <property type="match status" value="1"/>
</dbReference>
<reference evidence="8 9" key="1">
    <citation type="submission" date="2018-04" db="EMBL/GenBank/DDBJ databases">
        <title>Pelagivirga bohaiensis gen. nov., sp. nov., a bacterium isolated from the Bohai Sea.</title>
        <authorList>
            <person name="Ji X."/>
        </authorList>
    </citation>
    <scope>NUCLEOTIDE SEQUENCE [LARGE SCALE GENOMIC DNA]</scope>
    <source>
        <strain evidence="8 9">BH-SD19</strain>
    </source>
</reference>
<gene>
    <name evidence="8" type="ORF">DC366_13720</name>
</gene>
<accession>A0A2T7G4V7</accession>
<feature type="transmembrane region" description="Helical" evidence="6">
    <location>
        <begin position="100"/>
        <end position="122"/>
    </location>
</feature>
<keyword evidence="2 6" id="KW-0812">Transmembrane</keyword>
<dbReference type="CDD" id="cd07042">
    <property type="entry name" value="STAS_SulP_like_sulfate_transporter"/>
    <property type="match status" value="1"/>
</dbReference>
<feature type="region of interest" description="Disordered" evidence="5">
    <location>
        <begin position="567"/>
        <end position="589"/>
    </location>
</feature>
<evidence type="ECO:0000313" key="9">
    <source>
        <dbReference type="Proteomes" id="UP000244446"/>
    </source>
</evidence>
<dbReference type="InterPro" id="IPR002645">
    <property type="entry name" value="STAS_dom"/>
</dbReference>
<dbReference type="SUPFAM" id="SSF52091">
    <property type="entry name" value="SpoIIaa-like"/>
    <property type="match status" value="1"/>
</dbReference>
<dbReference type="GO" id="GO:0016020">
    <property type="term" value="C:membrane"/>
    <property type="evidence" value="ECO:0007669"/>
    <property type="project" value="UniProtKB-SubCell"/>
</dbReference>
<protein>
    <submittedName>
        <fullName evidence="8">Sodium-independent anion transporter</fullName>
    </submittedName>
</protein>
<dbReference type="AlphaFoldDB" id="A0A2T7G4V7"/>
<feature type="transmembrane region" description="Helical" evidence="6">
    <location>
        <begin position="134"/>
        <end position="156"/>
    </location>
</feature>
<proteinExistence type="predicted"/>
<evidence type="ECO:0000256" key="5">
    <source>
        <dbReference type="SAM" id="MobiDB-lite"/>
    </source>
</evidence>
<feature type="transmembrane region" description="Helical" evidence="6">
    <location>
        <begin position="176"/>
        <end position="197"/>
    </location>
</feature>
<dbReference type="EMBL" id="QCYH01000008">
    <property type="protein sequence ID" value="PVA09444.1"/>
    <property type="molecule type" value="Genomic_DNA"/>
</dbReference>
<feature type="transmembrane region" description="Helical" evidence="6">
    <location>
        <begin position="371"/>
        <end position="388"/>
    </location>
</feature>
<feature type="domain" description="STAS" evidence="7">
    <location>
        <begin position="454"/>
        <end position="567"/>
    </location>
</feature>
<evidence type="ECO:0000256" key="4">
    <source>
        <dbReference type="ARBA" id="ARBA00023136"/>
    </source>
</evidence>
<dbReference type="PROSITE" id="PS50801">
    <property type="entry name" value="STAS"/>
    <property type="match status" value="1"/>
</dbReference>
<organism evidence="8 9">
    <name type="scientific">Pelagivirga sediminicola</name>
    <dbReference type="NCBI Taxonomy" id="2170575"/>
    <lineage>
        <taxon>Bacteria</taxon>
        <taxon>Pseudomonadati</taxon>
        <taxon>Pseudomonadota</taxon>
        <taxon>Alphaproteobacteria</taxon>
        <taxon>Rhodobacterales</taxon>
        <taxon>Paracoccaceae</taxon>
        <taxon>Pelagivirga</taxon>
    </lineage>
</organism>
<feature type="transmembrane region" description="Helical" evidence="6">
    <location>
        <begin position="344"/>
        <end position="364"/>
    </location>
</feature>
<comment type="caution">
    <text evidence="8">The sequence shown here is derived from an EMBL/GenBank/DDBJ whole genome shotgun (WGS) entry which is preliminary data.</text>
</comment>
<feature type="transmembrane region" description="Helical" evidence="6">
    <location>
        <begin position="26"/>
        <end position="47"/>
    </location>
</feature>
<dbReference type="InterPro" id="IPR001902">
    <property type="entry name" value="SLC26A/SulP_fam"/>
</dbReference>
<dbReference type="GO" id="GO:0055085">
    <property type="term" value="P:transmembrane transport"/>
    <property type="evidence" value="ECO:0007669"/>
    <property type="project" value="InterPro"/>
</dbReference>
<dbReference type="OrthoDB" id="9769739at2"/>
<feature type="transmembrane region" description="Helical" evidence="6">
    <location>
        <begin position="217"/>
        <end position="237"/>
    </location>
</feature>
<dbReference type="Proteomes" id="UP000244446">
    <property type="component" value="Unassembled WGS sequence"/>
</dbReference>
<dbReference type="NCBIfam" id="TIGR00815">
    <property type="entry name" value="sulP"/>
    <property type="match status" value="1"/>
</dbReference>
<dbReference type="Pfam" id="PF00916">
    <property type="entry name" value="Sulfate_transp"/>
    <property type="match status" value="1"/>
</dbReference>
<feature type="transmembrane region" description="Helical" evidence="6">
    <location>
        <begin position="270"/>
        <end position="294"/>
    </location>
</feature>
<dbReference type="Pfam" id="PF01740">
    <property type="entry name" value="STAS"/>
    <property type="match status" value="1"/>
</dbReference>
<keyword evidence="9" id="KW-1185">Reference proteome</keyword>
<feature type="transmembrane region" description="Helical" evidence="6">
    <location>
        <begin position="306"/>
        <end position="324"/>
    </location>
</feature>
<keyword evidence="3 6" id="KW-1133">Transmembrane helix</keyword>
<sequence>MHAITRYFPILTWGRSYDRSALSDDLIAAVIVTIMLVPQSLAYALLAGMPPEAGLYASIAPILLYAVFGTSRALAVGPVAVVSLMTAAALGQVAEQGSMGYAAAALTLAALSGVILLAMGLFRLGFLANFLSHPVIAGFITASGIIIALGQLRHILGISGGGDTLIELLRSLGGNLGQINLPTLVLGGLATAFLFWVRRGLKPALRGLGLGPRLADVAAKAGPVAAVAATTLAVWGLDLGARGVAIVGDVPQALPPLTMPDLSPDLVGQLLLPALLISVIGFVESISVAQTLAAKKRERVSPNQELIGLGAANMGAAFTGGFPVTGGFSRSVVNFDAGARTPAAGAFTAFGLALAALSLTPLIYYLPKATLAATIIVAVLGLVDFSILKRSWSYSKPDFVAVATTIAVTLALGVELGVSAGVAISVLLYLFKTSRPHIAEVGRIPGTEHFRNILRHEVQTDPAIVTLRVDESLYFANARFLEDHILDRVTRDKAVEHVILHCAAVNEIDLSALESLEAINQRLSEMGVSLHLSEVKGPVMDRLKRGHFLNDLTGRVFLSQHEAARALQSPAAPDETRGRAPAPDNKGGI</sequence>
<dbReference type="InterPro" id="IPR011547">
    <property type="entry name" value="SLC26A/SulP_dom"/>
</dbReference>
<dbReference type="Gene3D" id="3.30.750.24">
    <property type="entry name" value="STAS domain"/>
    <property type="match status" value="1"/>
</dbReference>
<evidence type="ECO:0000256" key="1">
    <source>
        <dbReference type="ARBA" id="ARBA00004141"/>
    </source>
</evidence>
<evidence type="ECO:0000256" key="6">
    <source>
        <dbReference type="SAM" id="Phobius"/>
    </source>
</evidence>
<evidence type="ECO:0000313" key="8">
    <source>
        <dbReference type="EMBL" id="PVA09444.1"/>
    </source>
</evidence>
<dbReference type="InterPro" id="IPR036513">
    <property type="entry name" value="STAS_dom_sf"/>
</dbReference>
<evidence type="ECO:0000259" key="7">
    <source>
        <dbReference type="PROSITE" id="PS50801"/>
    </source>
</evidence>
<evidence type="ECO:0000256" key="2">
    <source>
        <dbReference type="ARBA" id="ARBA00022692"/>
    </source>
</evidence>